<dbReference type="PANTHER" id="PTHR15237:SF1">
    <property type="entry name" value="CELL CYCLE CHECKPOINT CONTROL PROTEIN RAD9A"/>
    <property type="match status" value="1"/>
</dbReference>
<dbReference type="GO" id="GO:0000076">
    <property type="term" value="P:DNA replication checkpoint signaling"/>
    <property type="evidence" value="ECO:0007669"/>
    <property type="project" value="TreeGrafter"/>
</dbReference>
<dbReference type="GO" id="GO:0030896">
    <property type="term" value="C:checkpoint clamp complex"/>
    <property type="evidence" value="ECO:0007669"/>
    <property type="project" value="InterPro"/>
</dbReference>
<dbReference type="AlphaFoldDB" id="A0A673K794"/>
<dbReference type="GO" id="GO:0031573">
    <property type="term" value="P:mitotic intra-S DNA damage checkpoint signaling"/>
    <property type="evidence" value="ECO:0007669"/>
    <property type="project" value="TreeGrafter"/>
</dbReference>
<dbReference type="GO" id="GO:0071479">
    <property type="term" value="P:cellular response to ionizing radiation"/>
    <property type="evidence" value="ECO:0007669"/>
    <property type="project" value="TreeGrafter"/>
</dbReference>
<reference evidence="1" key="1">
    <citation type="submission" date="2025-08" db="UniProtKB">
        <authorList>
            <consortium name="Ensembl"/>
        </authorList>
    </citation>
    <scope>IDENTIFICATION</scope>
</reference>
<dbReference type="GO" id="GO:0006281">
    <property type="term" value="P:DNA repair"/>
    <property type="evidence" value="ECO:0007669"/>
    <property type="project" value="TreeGrafter"/>
</dbReference>
<dbReference type="Pfam" id="PF04139">
    <property type="entry name" value="Rad9"/>
    <property type="match status" value="1"/>
</dbReference>
<dbReference type="PANTHER" id="PTHR15237">
    <property type="entry name" value="DNA REPAIR PROTEIN RAD9"/>
    <property type="match status" value="1"/>
</dbReference>
<accession>A0A673K794</accession>
<dbReference type="Proteomes" id="UP000472270">
    <property type="component" value="Unassembled WGS sequence"/>
</dbReference>
<reference evidence="1" key="2">
    <citation type="submission" date="2025-09" db="UniProtKB">
        <authorList>
            <consortium name="Ensembl"/>
        </authorList>
    </citation>
    <scope>IDENTIFICATION</scope>
</reference>
<organism evidence="1 2">
    <name type="scientific">Sinocyclocheilus rhinocerous</name>
    <dbReference type="NCBI Taxonomy" id="307959"/>
    <lineage>
        <taxon>Eukaryota</taxon>
        <taxon>Metazoa</taxon>
        <taxon>Chordata</taxon>
        <taxon>Craniata</taxon>
        <taxon>Vertebrata</taxon>
        <taxon>Euteleostomi</taxon>
        <taxon>Actinopterygii</taxon>
        <taxon>Neopterygii</taxon>
        <taxon>Teleostei</taxon>
        <taxon>Ostariophysi</taxon>
        <taxon>Cypriniformes</taxon>
        <taxon>Cyprinidae</taxon>
        <taxon>Cyprininae</taxon>
        <taxon>Sinocyclocheilus</taxon>
    </lineage>
</organism>
<sequence>MDCVATGGNVKVLAKAIHSLSRIGEELYLEPMEDGVCVCLQYMHVLNFTLCVFITGLLKTHNLSYQDCESLQAVFDKESCANVLQAQPRLMVDTVLHFPPSLEEVNLSVSSNRVWLRNHVEDDAGISHVRLYSADMHERNQVKQSFSSLRLITSNDD</sequence>
<evidence type="ECO:0000313" key="1">
    <source>
        <dbReference type="Ensembl" id="ENSSRHP00000062321.1"/>
    </source>
</evidence>
<dbReference type="InterPro" id="IPR007268">
    <property type="entry name" value="Rad9/Ddc1"/>
</dbReference>
<name>A0A673K794_9TELE</name>
<evidence type="ECO:0000313" key="2">
    <source>
        <dbReference type="Proteomes" id="UP000472270"/>
    </source>
</evidence>
<keyword evidence="2" id="KW-1185">Reference proteome</keyword>
<proteinExistence type="predicted"/>
<dbReference type="Gene3D" id="3.70.10.10">
    <property type="match status" value="2"/>
</dbReference>
<dbReference type="Ensembl" id="ENSSRHT00000064044.1">
    <property type="protein sequence ID" value="ENSSRHP00000062321.1"/>
    <property type="gene ID" value="ENSSRHG00000031058.1"/>
</dbReference>
<protein>
    <submittedName>
        <fullName evidence="1">RAD9 checkpoint clamp component A</fullName>
    </submittedName>
</protein>